<dbReference type="InterPro" id="IPR001478">
    <property type="entry name" value="PDZ"/>
</dbReference>
<dbReference type="GO" id="GO:0004252">
    <property type="term" value="F:serine-type endopeptidase activity"/>
    <property type="evidence" value="ECO:0007669"/>
    <property type="project" value="InterPro"/>
</dbReference>
<reference evidence="5 6" key="1">
    <citation type="submission" date="2020-09" db="EMBL/GenBank/DDBJ databases">
        <title>Draft genome of Gelidibacter salicanalis PAMC21136.</title>
        <authorList>
            <person name="Park H."/>
        </authorList>
    </citation>
    <scope>NUCLEOTIDE SEQUENCE [LARGE SCALE GENOMIC DNA]</scope>
    <source>
        <strain evidence="5 6">PAMC21136</strain>
    </source>
</reference>
<evidence type="ECO:0000256" key="1">
    <source>
        <dbReference type="ARBA" id="ARBA00010541"/>
    </source>
</evidence>
<dbReference type="InterPro" id="IPR036034">
    <property type="entry name" value="PDZ_sf"/>
</dbReference>
<sequence length="473" mass="50748">MKKILTLILVSALGGIMTLSAYKIFLEEDHTNGTAASNSTNSSASYFPTSNTAVTSYGTLYAPDFTEAAENAVHAVVHVKNTTLSRAPMTLQDLFMGRSTERAQVGTGSGVIISPDGYIITNNHVINGSQQLAITLNDNKIYEAELIGTDEKTDIALLKIDAGEDLPFATFGNSDQVKVGEWVLAVGNPFNLTSTVTAGIISAKSRDLSGINSQSFLQTDAAVNPGNSGGALVNTRGELIGINTAITSQTGSYIGYSFAVPSNIARKVVEDIMEFGNVQNGILGVRGGELNSKSAESFEVDATQGFYVSDVEERSGADKAGVKKGDIIKKIDNITISKFSDLSGYLSTKRPNDVVDLSIIRNGSEKKIPVTLSKSEIMTIEFLDMQLRNIPSDVKESSKISNGVAVIKNDNYALYKNLGINSGYVITEINGQIINNVDDVMKLKLKYGDDLEKNIKKLSVITSSGQKESFIFR</sequence>
<dbReference type="AlphaFoldDB" id="A0A934KJF2"/>
<keyword evidence="3" id="KW-0378">Hydrolase</keyword>
<dbReference type="SMART" id="SM00228">
    <property type="entry name" value="PDZ"/>
    <property type="match status" value="1"/>
</dbReference>
<protein>
    <submittedName>
        <fullName evidence="5">Trypsin-like peptidase domain-containing protein</fullName>
    </submittedName>
</protein>
<dbReference type="Pfam" id="PF13365">
    <property type="entry name" value="Trypsin_2"/>
    <property type="match status" value="1"/>
</dbReference>
<dbReference type="SUPFAM" id="SSF50494">
    <property type="entry name" value="Trypsin-like serine proteases"/>
    <property type="match status" value="1"/>
</dbReference>
<organism evidence="5 6">
    <name type="scientific">Gelidibacter salicanalis</name>
    <dbReference type="NCBI Taxonomy" id="291193"/>
    <lineage>
        <taxon>Bacteria</taxon>
        <taxon>Pseudomonadati</taxon>
        <taxon>Bacteroidota</taxon>
        <taxon>Flavobacteriia</taxon>
        <taxon>Flavobacteriales</taxon>
        <taxon>Flavobacteriaceae</taxon>
        <taxon>Gelidibacter</taxon>
    </lineage>
</organism>
<gene>
    <name evidence="5" type="ORF">JEM65_08035</name>
</gene>
<evidence type="ECO:0000256" key="2">
    <source>
        <dbReference type="ARBA" id="ARBA00022670"/>
    </source>
</evidence>
<dbReference type="SUPFAM" id="SSF50156">
    <property type="entry name" value="PDZ domain-like"/>
    <property type="match status" value="1"/>
</dbReference>
<evidence type="ECO:0000313" key="6">
    <source>
        <dbReference type="Proteomes" id="UP000662373"/>
    </source>
</evidence>
<dbReference type="Proteomes" id="UP000662373">
    <property type="component" value="Unassembled WGS sequence"/>
</dbReference>
<accession>A0A934KJF2</accession>
<dbReference type="GO" id="GO:0006508">
    <property type="term" value="P:proteolysis"/>
    <property type="evidence" value="ECO:0007669"/>
    <property type="project" value="UniProtKB-KW"/>
</dbReference>
<dbReference type="RefSeq" id="WP_199598436.1">
    <property type="nucleotide sequence ID" value="NZ_JAEHJZ010000018.1"/>
</dbReference>
<dbReference type="PRINTS" id="PR00834">
    <property type="entry name" value="PROTEASES2C"/>
</dbReference>
<evidence type="ECO:0000313" key="5">
    <source>
        <dbReference type="EMBL" id="MBJ7880596.1"/>
    </source>
</evidence>
<dbReference type="PANTHER" id="PTHR22939:SF129">
    <property type="entry name" value="SERINE PROTEASE HTRA2, MITOCHONDRIAL"/>
    <property type="match status" value="1"/>
</dbReference>
<dbReference type="InterPro" id="IPR009003">
    <property type="entry name" value="Peptidase_S1_PA"/>
</dbReference>
<dbReference type="Pfam" id="PF13180">
    <property type="entry name" value="PDZ_2"/>
    <property type="match status" value="1"/>
</dbReference>
<proteinExistence type="inferred from homology"/>
<name>A0A934KJF2_9FLAO</name>
<dbReference type="PANTHER" id="PTHR22939">
    <property type="entry name" value="SERINE PROTEASE FAMILY S1C HTRA-RELATED"/>
    <property type="match status" value="1"/>
</dbReference>
<keyword evidence="6" id="KW-1185">Reference proteome</keyword>
<comment type="caution">
    <text evidence="5">The sequence shown here is derived from an EMBL/GenBank/DDBJ whole genome shotgun (WGS) entry which is preliminary data.</text>
</comment>
<feature type="domain" description="PDZ" evidence="4">
    <location>
        <begin position="272"/>
        <end position="363"/>
    </location>
</feature>
<dbReference type="InterPro" id="IPR001940">
    <property type="entry name" value="Peptidase_S1C"/>
</dbReference>
<evidence type="ECO:0000256" key="3">
    <source>
        <dbReference type="ARBA" id="ARBA00022801"/>
    </source>
</evidence>
<evidence type="ECO:0000259" key="4">
    <source>
        <dbReference type="PROSITE" id="PS50106"/>
    </source>
</evidence>
<dbReference type="Gene3D" id="2.30.42.10">
    <property type="match status" value="1"/>
</dbReference>
<dbReference type="PROSITE" id="PS50106">
    <property type="entry name" value="PDZ"/>
    <property type="match status" value="1"/>
</dbReference>
<comment type="similarity">
    <text evidence="1">Belongs to the peptidase S1C family.</text>
</comment>
<dbReference type="Gene3D" id="2.40.10.120">
    <property type="match status" value="1"/>
</dbReference>
<dbReference type="EMBL" id="JAEHJZ010000018">
    <property type="protein sequence ID" value="MBJ7880596.1"/>
    <property type="molecule type" value="Genomic_DNA"/>
</dbReference>
<keyword evidence="2" id="KW-0645">Protease</keyword>